<gene>
    <name evidence="1" type="ORF">CSSPJE1EN2_LOCUS22962</name>
</gene>
<sequence length="75" mass="7952">MDVVPGLLSSMSFKPFIIHEVSMAQYIIGTPVAVQLEPYAAAAAEEGEEAEALLSSLPPGCSRGAFGIRFLQGRK</sequence>
<dbReference type="Proteomes" id="UP001497522">
    <property type="component" value="Chromosome 8"/>
</dbReference>
<keyword evidence="2" id="KW-1185">Reference proteome</keyword>
<evidence type="ECO:0000313" key="1">
    <source>
        <dbReference type="EMBL" id="CAK9881606.1"/>
    </source>
</evidence>
<organism evidence="1 2">
    <name type="scientific">Sphagnum jensenii</name>
    <dbReference type="NCBI Taxonomy" id="128206"/>
    <lineage>
        <taxon>Eukaryota</taxon>
        <taxon>Viridiplantae</taxon>
        <taxon>Streptophyta</taxon>
        <taxon>Embryophyta</taxon>
        <taxon>Bryophyta</taxon>
        <taxon>Sphagnophytina</taxon>
        <taxon>Sphagnopsida</taxon>
        <taxon>Sphagnales</taxon>
        <taxon>Sphagnaceae</taxon>
        <taxon>Sphagnum</taxon>
    </lineage>
</organism>
<accession>A0ABP1BYQ6</accession>
<evidence type="ECO:0000313" key="2">
    <source>
        <dbReference type="Proteomes" id="UP001497522"/>
    </source>
</evidence>
<proteinExistence type="predicted"/>
<reference evidence="1" key="1">
    <citation type="submission" date="2024-03" db="EMBL/GenBank/DDBJ databases">
        <authorList>
            <consortium name="ELIXIR-Norway"/>
            <consortium name="Elixir Norway"/>
        </authorList>
    </citation>
    <scope>NUCLEOTIDE SEQUENCE</scope>
</reference>
<name>A0ABP1BYQ6_9BRYO</name>
<dbReference type="EMBL" id="OZ023709">
    <property type="protein sequence ID" value="CAK9881606.1"/>
    <property type="molecule type" value="Genomic_DNA"/>
</dbReference>
<protein>
    <submittedName>
        <fullName evidence="1">Uncharacterized protein</fullName>
    </submittedName>
</protein>